<evidence type="ECO:0000313" key="3">
    <source>
        <dbReference type="EMBL" id="EKC53049.1"/>
    </source>
</evidence>
<feature type="non-terminal residue" evidence="3">
    <location>
        <position position="157"/>
    </location>
</feature>
<sequence length="157" mass="17270">MPENLQNAVIAVEDKDFRSEPGINVKRTIAAALNEFTGNALLGSKQGASTLEQQLVKNLTGDSEQDILRKVREIFRALGLCNRYSKETILEAYLNTIPLTGTIYGMEAGAQEYFGKSVEELSLAECAELASITKNPKSFNPATNPENLLKRRNHVLA</sequence>
<dbReference type="GO" id="GO:0030288">
    <property type="term" value="C:outer membrane-bounded periplasmic space"/>
    <property type="evidence" value="ECO:0007669"/>
    <property type="project" value="TreeGrafter"/>
</dbReference>
<comment type="caution">
    <text evidence="3">The sequence shown here is derived from an EMBL/GenBank/DDBJ whole genome shotgun (WGS) entry which is preliminary data.</text>
</comment>
<dbReference type="InterPro" id="IPR001264">
    <property type="entry name" value="Glyco_trans_51"/>
</dbReference>
<name>K1SCA6_9ZZZZ</name>
<organism evidence="3">
    <name type="scientific">human gut metagenome</name>
    <dbReference type="NCBI Taxonomy" id="408170"/>
    <lineage>
        <taxon>unclassified sequences</taxon>
        <taxon>metagenomes</taxon>
        <taxon>organismal metagenomes</taxon>
    </lineage>
</organism>
<gene>
    <name evidence="3" type="ORF">OBE_12786</name>
</gene>
<dbReference type="GO" id="GO:0008955">
    <property type="term" value="F:peptidoglycan glycosyltransferase activity"/>
    <property type="evidence" value="ECO:0007669"/>
    <property type="project" value="TreeGrafter"/>
</dbReference>
<dbReference type="PANTHER" id="PTHR32282:SF33">
    <property type="entry name" value="PEPTIDOGLYCAN GLYCOSYLTRANSFERASE"/>
    <property type="match status" value="1"/>
</dbReference>
<dbReference type="Gene3D" id="1.10.3810.10">
    <property type="entry name" value="Biosynthetic peptidoglycan transglycosylase-like"/>
    <property type="match status" value="1"/>
</dbReference>
<dbReference type="InterPro" id="IPR023346">
    <property type="entry name" value="Lysozyme-like_dom_sf"/>
</dbReference>
<accession>K1SCA6</accession>
<dbReference type="EMBL" id="AJWZ01008822">
    <property type="protein sequence ID" value="EKC53049.1"/>
    <property type="molecule type" value="Genomic_DNA"/>
</dbReference>
<dbReference type="Pfam" id="PF00912">
    <property type="entry name" value="Transgly"/>
    <property type="match status" value="1"/>
</dbReference>
<dbReference type="AlphaFoldDB" id="K1SCA6"/>
<dbReference type="InterPro" id="IPR036950">
    <property type="entry name" value="PBP_transglycosylase"/>
</dbReference>
<evidence type="ECO:0000256" key="1">
    <source>
        <dbReference type="ARBA" id="ARBA00022679"/>
    </source>
</evidence>
<proteinExistence type="predicted"/>
<feature type="domain" description="Glycosyl transferase family 51" evidence="2">
    <location>
        <begin position="1"/>
        <end position="156"/>
    </location>
</feature>
<dbReference type="PANTHER" id="PTHR32282">
    <property type="entry name" value="BINDING PROTEIN TRANSPEPTIDASE, PUTATIVE-RELATED"/>
    <property type="match status" value="1"/>
</dbReference>
<reference evidence="3" key="1">
    <citation type="journal article" date="2013" name="Environ. Microbiol.">
        <title>Microbiota from the distal guts of lean and obese adolescents exhibit partial functional redundancy besides clear differences in community structure.</title>
        <authorList>
            <person name="Ferrer M."/>
            <person name="Ruiz A."/>
            <person name="Lanza F."/>
            <person name="Haange S.B."/>
            <person name="Oberbach A."/>
            <person name="Till H."/>
            <person name="Bargiela R."/>
            <person name="Campoy C."/>
            <person name="Segura M.T."/>
            <person name="Richter M."/>
            <person name="von Bergen M."/>
            <person name="Seifert J."/>
            <person name="Suarez A."/>
        </authorList>
    </citation>
    <scope>NUCLEOTIDE SEQUENCE</scope>
</reference>
<evidence type="ECO:0000259" key="2">
    <source>
        <dbReference type="Pfam" id="PF00912"/>
    </source>
</evidence>
<protein>
    <submittedName>
        <fullName evidence="3">Penicillin-binding protein</fullName>
    </submittedName>
</protein>
<dbReference type="GO" id="GO:0009252">
    <property type="term" value="P:peptidoglycan biosynthetic process"/>
    <property type="evidence" value="ECO:0007669"/>
    <property type="project" value="TreeGrafter"/>
</dbReference>
<dbReference type="SUPFAM" id="SSF53955">
    <property type="entry name" value="Lysozyme-like"/>
    <property type="match status" value="1"/>
</dbReference>
<keyword evidence="1" id="KW-0808">Transferase</keyword>
<dbReference type="InterPro" id="IPR050396">
    <property type="entry name" value="Glycosyltr_51/Transpeptidase"/>
</dbReference>